<dbReference type="PROSITE" id="PS50923">
    <property type="entry name" value="SUSHI"/>
    <property type="match status" value="1"/>
</dbReference>
<evidence type="ECO:0000313" key="7">
    <source>
        <dbReference type="Proteomes" id="UP001152622"/>
    </source>
</evidence>
<comment type="caution">
    <text evidence="2">Lacks conserved residue(s) required for the propagation of feature annotation.</text>
</comment>
<feature type="chain" id="PRO_5040336238" description="Sushi domain-containing protein" evidence="4">
    <location>
        <begin position="24"/>
        <end position="230"/>
    </location>
</feature>
<sequence length="230" mass="25582">MSGNANVTHLFFMLLSLTSTCHYGILCAGVIVESCPPPPQKDKTKPFNQTQLYQEDQKYYYTCIDGYIRKAGTSTLIRCRRNGKALVWNDDSRPTSLICIPDPKIKKPPEEPKTTTLSVTTVTITMEKSTPRTTPVIAATIMQKTTVQPSPLATTTEPINPGPDKRTQGETTAIYLGVIILVILLVALIVVVLLKLKNQGRLRFPLAEQIPMAPTEPQDRKYIRVAQQEL</sequence>
<dbReference type="InterPro" id="IPR000436">
    <property type="entry name" value="Sushi_SCR_CCP_dom"/>
</dbReference>
<comment type="caution">
    <text evidence="6">The sequence shown here is derived from an EMBL/GenBank/DDBJ whole genome shotgun (WGS) entry which is preliminary data.</text>
</comment>
<dbReference type="AlphaFoldDB" id="A0A9Q1J845"/>
<keyword evidence="2" id="KW-0768">Sushi</keyword>
<keyword evidence="1" id="KW-1015">Disulfide bond</keyword>
<feature type="signal peptide" evidence="4">
    <location>
        <begin position="1"/>
        <end position="23"/>
    </location>
</feature>
<keyword evidence="3" id="KW-1133">Transmembrane helix</keyword>
<evidence type="ECO:0000256" key="1">
    <source>
        <dbReference type="ARBA" id="ARBA00023157"/>
    </source>
</evidence>
<accession>A0A9Q1J845</accession>
<keyword evidence="7" id="KW-1185">Reference proteome</keyword>
<dbReference type="EMBL" id="JAINUF010000002">
    <property type="protein sequence ID" value="KAJ8373951.1"/>
    <property type="molecule type" value="Genomic_DNA"/>
</dbReference>
<name>A0A9Q1J845_SYNKA</name>
<keyword evidence="4" id="KW-0732">Signal</keyword>
<proteinExistence type="predicted"/>
<dbReference type="CDD" id="cd00033">
    <property type="entry name" value="CCP"/>
    <property type="match status" value="1"/>
</dbReference>
<feature type="domain" description="Sushi" evidence="5">
    <location>
        <begin position="33"/>
        <end position="101"/>
    </location>
</feature>
<evidence type="ECO:0000256" key="2">
    <source>
        <dbReference type="PROSITE-ProRule" id="PRU00302"/>
    </source>
</evidence>
<dbReference type="PANTHER" id="PTHR15060">
    <property type="entry name" value="INTERLEUKIN-15 RECEPTOR SUBUNIT ALPHA"/>
    <property type="match status" value="1"/>
</dbReference>
<evidence type="ECO:0000259" key="5">
    <source>
        <dbReference type="PROSITE" id="PS50923"/>
    </source>
</evidence>
<keyword evidence="3" id="KW-0472">Membrane</keyword>
<organism evidence="6 7">
    <name type="scientific">Synaphobranchus kaupii</name>
    <name type="common">Kaup's arrowtooth eel</name>
    <dbReference type="NCBI Taxonomy" id="118154"/>
    <lineage>
        <taxon>Eukaryota</taxon>
        <taxon>Metazoa</taxon>
        <taxon>Chordata</taxon>
        <taxon>Craniata</taxon>
        <taxon>Vertebrata</taxon>
        <taxon>Euteleostomi</taxon>
        <taxon>Actinopterygii</taxon>
        <taxon>Neopterygii</taxon>
        <taxon>Teleostei</taxon>
        <taxon>Anguilliformes</taxon>
        <taxon>Synaphobranchidae</taxon>
        <taxon>Synaphobranchus</taxon>
    </lineage>
</organism>
<dbReference type="SUPFAM" id="SSF57535">
    <property type="entry name" value="Complement control module/SCR domain"/>
    <property type="match status" value="1"/>
</dbReference>
<dbReference type="GO" id="GO:0042010">
    <property type="term" value="F:interleukin-15 receptor activity"/>
    <property type="evidence" value="ECO:0007669"/>
    <property type="project" value="InterPro"/>
</dbReference>
<protein>
    <recommendedName>
        <fullName evidence="5">Sushi domain-containing protein</fullName>
    </recommendedName>
</protein>
<keyword evidence="3" id="KW-0812">Transmembrane</keyword>
<dbReference type="OrthoDB" id="9944172at2759"/>
<dbReference type="InterPro" id="IPR035976">
    <property type="entry name" value="Sushi/SCR/CCP_sf"/>
</dbReference>
<dbReference type="PANTHER" id="PTHR15060:SF0">
    <property type="entry name" value="INTERLEUKIN-15 RECEPTOR SUBUNIT ALPHA"/>
    <property type="match status" value="1"/>
</dbReference>
<evidence type="ECO:0000256" key="3">
    <source>
        <dbReference type="SAM" id="Phobius"/>
    </source>
</evidence>
<dbReference type="Gene3D" id="2.20.28.230">
    <property type="match status" value="1"/>
</dbReference>
<evidence type="ECO:0000313" key="6">
    <source>
        <dbReference type="EMBL" id="KAJ8373951.1"/>
    </source>
</evidence>
<dbReference type="InterPro" id="IPR042372">
    <property type="entry name" value="IL15RA"/>
</dbReference>
<feature type="transmembrane region" description="Helical" evidence="3">
    <location>
        <begin position="173"/>
        <end position="194"/>
    </location>
</feature>
<reference evidence="6" key="1">
    <citation type="journal article" date="2023" name="Science">
        <title>Genome structures resolve the early diversification of teleost fishes.</title>
        <authorList>
            <person name="Parey E."/>
            <person name="Louis A."/>
            <person name="Montfort J."/>
            <person name="Bouchez O."/>
            <person name="Roques C."/>
            <person name="Iampietro C."/>
            <person name="Lluch J."/>
            <person name="Castinel A."/>
            <person name="Donnadieu C."/>
            <person name="Desvignes T."/>
            <person name="Floi Bucao C."/>
            <person name="Jouanno E."/>
            <person name="Wen M."/>
            <person name="Mejri S."/>
            <person name="Dirks R."/>
            <person name="Jansen H."/>
            <person name="Henkel C."/>
            <person name="Chen W.J."/>
            <person name="Zahm M."/>
            <person name="Cabau C."/>
            <person name="Klopp C."/>
            <person name="Thompson A.W."/>
            <person name="Robinson-Rechavi M."/>
            <person name="Braasch I."/>
            <person name="Lecointre G."/>
            <person name="Bobe J."/>
            <person name="Postlethwait J.H."/>
            <person name="Berthelot C."/>
            <person name="Roest Crollius H."/>
            <person name="Guiguen Y."/>
        </authorList>
    </citation>
    <scope>NUCLEOTIDE SEQUENCE</scope>
    <source>
        <strain evidence="6">WJC10195</strain>
    </source>
</reference>
<dbReference type="Proteomes" id="UP001152622">
    <property type="component" value="Chromosome 2"/>
</dbReference>
<gene>
    <name evidence="6" type="ORF">SKAU_G00045310</name>
</gene>
<evidence type="ECO:0000256" key="4">
    <source>
        <dbReference type="SAM" id="SignalP"/>
    </source>
</evidence>